<keyword evidence="1" id="KW-0472">Membrane</keyword>
<feature type="transmembrane region" description="Helical" evidence="1">
    <location>
        <begin position="53"/>
        <end position="75"/>
    </location>
</feature>
<feature type="transmembrane region" description="Helical" evidence="1">
    <location>
        <begin position="145"/>
        <end position="166"/>
    </location>
</feature>
<dbReference type="Proteomes" id="UP000437065">
    <property type="component" value="Unassembled WGS sequence"/>
</dbReference>
<keyword evidence="1" id="KW-0812">Transmembrane</keyword>
<proteinExistence type="predicted"/>
<organism evidence="2 3">
    <name type="scientific">Halobaculum saliterrae</name>
    <dbReference type="NCBI Taxonomy" id="2073113"/>
    <lineage>
        <taxon>Archaea</taxon>
        <taxon>Methanobacteriati</taxon>
        <taxon>Methanobacteriota</taxon>
        <taxon>Stenosarchaea group</taxon>
        <taxon>Halobacteria</taxon>
        <taxon>Halobacteriales</taxon>
        <taxon>Haloferacaceae</taxon>
        <taxon>Halobaculum</taxon>
    </lineage>
</organism>
<reference evidence="2 3" key="1">
    <citation type="submission" date="2019-12" db="EMBL/GenBank/DDBJ databases">
        <title>Isolation and characterization of three novel carbon monoxide-oxidizing members of Halobacteria from salione crusts and soils.</title>
        <authorList>
            <person name="Myers M.R."/>
            <person name="King G.M."/>
        </authorList>
    </citation>
    <scope>NUCLEOTIDE SEQUENCE [LARGE SCALE GENOMIC DNA]</scope>
    <source>
        <strain evidence="2 3">WSA2</strain>
    </source>
</reference>
<gene>
    <name evidence="2" type="ORF">GRX01_17890</name>
</gene>
<dbReference type="AlphaFoldDB" id="A0A6B0T326"/>
<keyword evidence="3" id="KW-1185">Reference proteome</keyword>
<evidence type="ECO:0000313" key="3">
    <source>
        <dbReference type="Proteomes" id="UP000437065"/>
    </source>
</evidence>
<feature type="transmembrane region" description="Helical" evidence="1">
    <location>
        <begin position="81"/>
        <end position="100"/>
    </location>
</feature>
<keyword evidence="1" id="KW-1133">Transmembrane helix</keyword>
<sequence>MTQPSPTPVPDHGTGWGLLFLFIYLFGIVALLGVGTVVAIVMTQFDRRIPKALHYLVAAVLLLALGLSGFVIVVAGTAQRYDVVALLLLIVVLPLTLIVLRRRGRIRSRLALLTHAAMAWSLPFLVGFGVIAFVGTQSGGVSPEIAGVLAVIIVVTGTILIERLPFFPEVELSREKS</sequence>
<dbReference type="RefSeq" id="WP_159670984.1">
    <property type="nucleotide sequence ID" value="NZ_WUUS01000014.1"/>
</dbReference>
<protein>
    <submittedName>
        <fullName evidence="2">Uncharacterized protein</fullName>
    </submittedName>
</protein>
<evidence type="ECO:0000313" key="2">
    <source>
        <dbReference type="EMBL" id="MXR43203.1"/>
    </source>
</evidence>
<feature type="transmembrane region" description="Helical" evidence="1">
    <location>
        <begin position="112"/>
        <end position="133"/>
    </location>
</feature>
<name>A0A6B0T326_9EURY</name>
<comment type="caution">
    <text evidence="2">The sequence shown here is derived from an EMBL/GenBank/DDBJ whole genome shotgun (WGS) entry which is preliminary data.</text>
</comment>
<evidence type="ECO:0000256" key="1">
    <source>
        <dbReference type="SAM" id="Phobius"/>
    </source>
</evidence>
<feature type="transmembrane region" description="Helical" evidence="1">
    <location>
        <begin position="16"/>
        <end position="41"/>
    </location>
</feature>
<accession>A0A6B0T326</accession>
<dbReference type="EMBL" id="WUUS01000014">
    <property type="protein sequence ID" value="MXR43203.1"/>
    <property type="molecule type" value="Genomic_DNA"/>
</dbReference>